<dbReference type="InterPro" id="IPR001387">
    <property type="entry name" value="Cro/C1-type_HTH"/>
</dbReference>
<feature type="domain" description="HTH araC/xylS-type" evidence="5">
    <location>
        <begin position="270"/>
        <end position="373"/>
    </location>
</feature>
<reference evidence="6 7" key="1">
    <citation type="submission" date="2019-02" db="EMBL/GenBank/DDBJ databases">
        <authorList>
            <person name="Goldberg S.R."/>
            <person name="Haltli B.A."/>
            <person name="Correa H."/>
            <person name="Russell K.G."/>
        </authorList>
    </citation>
    <scope>NUCLEOTIDE SEQUENCE [LARGE SCALE GENOMIC DNA]</scope>
    <source>
        <strain evidence="6 7">JCM 16186</strain>
    </source>
</reference>
<feature type="transmembrane region" description="Helical" evidence="4">
    <location>
        <begin position="38"/>
        <end position="56"/>
    </location>
</feature>
<evidence type="ECO:0000256" key="3">
    <source>
        <dbReference type="ARBA" id="ARBA00023163"/>
    </source>
</evidence>
<keyword evidence="3" id="KW-0804">Transcription</keyword>
<dbReference type="PANTHER" id="PTHR43280:SF29">
    <property type="entry name" value="ARAC-FAMILY TRANSCRIPTIONAL REGULATOR"/>
    <property type="match status" value="1"/>
</dbReference>
<dbReference type="PROSITE" id="PS01124">
    <property type="entry name" value="HTH_ARAC_FAMILY_2"/>
    <property type="match status" value="1"/>
</dbReference>
<keyword evidence="4" id="KW-1133">Transmembrane helix</keyword>
<dbReference type="InterPro" id="IPR009057">
    <property type="entry name" value="Homeodomain-like_sf"/>
</dbReference>
<dbReference type="CDD" id="cd00093">
    <property type="entry name" value="HTH_XRE"/>
    <property type="match status" value="1"/>
</dbReference>
<dbReference type="Pfam" id="PF12833">
    <property type="entry name" value="HTH_18"/>
    <property type="match status" value="1"/>
</dbReference>
<feature type="transmembrane region" description="Helical" evidence="4">
    <location>
        <begin position="139"/>
        <end position="161"/>
    </location>
</feature>
<keyword evidence="4" id="KW-0812">Transmembrane</keyword>
<dbReference type="SMART" id="SM00342">
    <property type="entry name" value="HTH_ARAC"/>
    <property type="match status" value="1"/>
</dbReference>
<dbReference type="SUPFAM" id="SSF46689">
    <property type="entry name" value="Homeodomain-like"/>
    <property type="match status" value="1"/>
</dbReference>
<gene>
    <name evidence="6" type="ORF">E1163_14990</name>
</gene>
<feature type="transmembrane region" description="Helical" evidence="4">
    <location>
        <begin position="68"/>
        <end position="88"/>
    </location>
</feature>
<evidence type="ECO:0000259" key="5">
    <source>
        <dbReference type="PROSITE" id="PS01124"/>
    </source>
</evidence>
<accession>A0ABW9RRA5</accession>
<name>A0ABW9RRA5_9BACT</name>
<proteinExistence type="predicted"/>
<feature type="transmembrane region" description="Helical" evidence="4">
    <location>
        <begin position="210"/>
        <end position="229"/>
    </location>
</feature>
<dbReference type="Gene3D" id="1.10.10.60">
    <property type="entry name" value="Homeodomain-like"/>
    <property type="match status" value="2"/>
</dbReference>
<evidence type="ECO:0000256" key="1">
    <source>
        <dbReference type="ARBA" id="ARBA00023015"/>
    </source>
</evidence>
<dbReference type="Proteomes" id="UP000798808">
    <property type="component" value="Unassembled WGS sequence"/>
</dbReference>
<dbReference type="EMBL" id="SMLW01000572">
    <property type="protein sequence ID" value="MTI26262.1"/>
    <property type="molecule type" value="Genomic_DNA"/>
</dbReference>
<dbReference type="PANTHER" id="PTHR43280">
    <property type="entry name" value="ARAC-FAMILY TRANSCRIPTIONAL REGULATOR"/>
    <property type="match status" value="1"/>
</dbReference>
<feature type="transmembrane region" description="Helical" evidence="4">
    <location>
        <begin position="100"/>
        <end position="119"/>
    </location>
</feature>
<keyword evidence="1" id="KW-0805">Transcription regulation</keyword>
<evidence type="ECO:0000313" key="6">
    <source>
        <dbReference type="EMBL" id="MTI26262.1"/>
    </source>
</evidence>
<organism evidence="6 7">
    <name type="scientific">Fulvivirga kasyanovii</name>
    <dbReference type="NCBI Taxonomy" id="396812"/>
    <lineage>
        <taxon>Bacteria</taxon>
        <taxon>Pseudomonadati</taxon>
        <taxon>Bacteroidota</taxon>
        <taxon>Cytophagia</taxon>
        <taxon>Cytophagales</taxon>
        <taxon>Fulvivirgaceae</taxon>
        <taxon>Fulvivirga</taxon>
    </lineage>
</organism>
<dbReference type="InterPro" id="IPR018062">
    <property type="entry name" value="HTH_AraC-typ_CS"/>
</dbReference>
<comment type="caution">
    <text evidence="6">The sequence shown here is derived from an EMBL/GenBank/DDBJ whole genome shotgun (WGS) entry which is preliminary data.</text>
</comment>
<keyword evidence="2" id="KW-0238">DNA-binding</keyword>
<feature type="transmembrane region" description="Helical" evidence="4">
    <location>
        <begin position="182"/>
        <end position="204"/>
    </location>
</feature>
<evidence type="ECO:0000256" key="2">
    <source>
        <dbReference type="ARBA" id="ARBA00023125"/>
    </source>
</evidence>
<dbReference type="InterPro" id="IPR018060">
    <property type="entry name" value="HTH_AraC"/>
</dbReference>
<keyword evidence="4" id="KW-0472">Membrane</keyword>
<evidence type="ECO:0000313" key="7">
    <source>
        <dbReference type="Proteomes" id="UP000798808"/>
    </source>
</evidence>
<protein>
    <submittedName>
        <fullName evidence="6">AraC family transcriptional regulator</fullName>
    </submittedName>
</protein>
<feature type="transmembrane region" description="Helical" evidence="4">
    <location>
        <begin position="6"/>
        <end position="26"/>
    </location>
</feature>
<evidence type="ECO:0000256" key="4">
    <source>
        <dbReference type="SAM" id="Phobius"/>
    </source>
</evidence>
<sequence length="377" mass="44444">MSINLDLIDLVIIFGTMQGLFFAIVILSSKFFRTNANIFLGLSLIIIVLINVQTLFLKSSIYINCPRLRLFEDIELVLLFPVTLYFYYKASLNFDNRLNPKHLLLFLPFVISLLANLYVGGDVYFDWYSIEDRSWMPVFFGVEFYFSFVFNISLLVIEYFLIFRRKVTPNRLLEGNMKWVKIFYGFHVVLTIIWIVIVTLESLSQKDFSYIIWILINILFYWIGYKGILKFRLAKNRYEIRKVVEEKQQEKSLKPEGSSPQSSVNHYFTQMIRLFEEENIYRNPNLSRADIAERLGISVGYLSQIINEQSDKNIPDYLNYYRVEEVKKMLLDPDFDQYSLLAIGFEAGFNSKTAFYTAFKKETGTTPANFKKEFRIV</sequence>
<dbReference type="RefSeq" id="WP_155173240.1">
    <property type="nucleotide sequence ID" value="NZ_BAAAFL010000068.1"/>
</dbReference>
<keyword evidence="7" id="KW-1185">Reference proteome</keyword>
<dbReference type="PROSITE" id="PS00041">
    <property type="entry name" value="HTH_ARAC_FAMILY_1"/>
    <property type="match status" value="1"/>
</dbReference>